<dbReference type="EMBL" id="DVMJ01000014">
    <property type="protein sequence ID" value="HIU12883.1"/>
    <property type="molecule type" value="Genomic_DNA"/>
</dbReference>
<evidence type="ECO:0000313" key="3">
    <source>
        <dbReference type="EMBL" id="HIU12883.1"/>
    </source>
</evidence>
<evidence type="ECO:0000256" key="1">
    <source>
        <dbReference type="ARBA" id="ARBA00006484"/>
    </source>
</evidence>
<dbReference type="Proteomes" id="UP000824175">
    <property type="component" value="Unassembled WGS sequence"/>
</dbReference>
<gene>
    <name evidence="3" type="ORF">IAD15_02260</name>
</gene>
<dbReference type="PANTHER" id="PTHR43976:SF16">
    <property type="entry name" value="SHORT-CHAIN DEHYDROGENASE_REDUCTASE FAMILY PROTEIN"/>
    <property type="match status" value="1"/>
</dbReference>
<dbReference type="InterPro" id="IPR036291">
    <property type="entry name" value="NAD(P)-bd_dom_sf"/>
</dbReference>
<evidence type="ECO:0000256" key="2">
    <source>
        <dbReference type="ARBA" id="ARBA00023002"/>
    </source>
</evidence>
<dbReference type="SUPFAM" id="SSF51735">
    <property type="entry name" value="NAD(P)-binding Rossmann-fold domains"/>
    <property type="match status" value="1"/>
</dbReference>
<dbReference type="GO" id="GO:0016491">
    <property type="term" value="F:oxidoreductase activity"/>
    <property type="evidence" value="ECO:0007669"/>
    <property type="project" value="UniProtKB-KW"/>
</dbReference>
<reference evidence="3" key="2">
    <citation type="journal article" date="2021" name="PeerJ">
        <title>Extensive microbial diversity within the chicken gut microbiome revealed by metagenomics and culture.</title>
        <authorList>
            <person name="Gilroy R."/>
            <person name="Ravi A."/>
            <person name="Getino M."/>
            <person name="Pursley I."/>
            <person name="Horton D.L."/>
            <person name="Alikhan N.F."/>
            <person name="Baker D."/>
            <person name="Gharbi K."/>
            <person name="Hall N."/>
            <person name="Watson M."/>
            <person name="Adriaenssens E.M."/>
            <person name="Foster-Nyarko E."/>
            <person name="Jarju S."/>
            <person name="Secka A."/>
            <person name="Antonio M."/>
            <person name="Oren A."/>
            <person name="Chaudhuri R.R."/>
            <person name="La Ragione R."/>
            <person name="Hildebrand F."/>
            <person name="Pallen M.J."/>
        </authorList>
    </citation>
    <scope>NUCLEOTIDE SEQUENCE</scope>
    <source>
        <strain evidence="3">CHK195-11698</strain>
    </source>
</reference>
<comment type="caution">
    <text evidence="3">The sequence shown here is derived from an EMBL/GenBank/DDBJ whole genome shotgun (WGS) entry which is preliminary data.</text>
</comment>
<accession>A0A9D1KYU6</accession>
<organism evidence="3 4">
    <name type="scientific">Candidatus Fimiplasma intestinipullorum</name>
    <dbReference type="NCBI Taxonomy" id="2840825"/>
    <lineage>
        <taxon>Bacteria</taxon>
        <taxon>Bacillati</taxon>
        <taxon>Bacillota</taxon>
        <taxon>Clostridia</taxon>
        <taxon>Eubacteriales</taxon>
        <taxon>Candidatus Fimiplasma</taxon>
    </lineage>
</organism>
<dbReference type="InterPro" id="IPR002347">
    <property type="entry name" value="SDR_fam"/>
</dbReference>
<keyword evidence="2" id="KW-0560">Oxidoreductase</keyword>
<dbReference type="PRINTS" id="PR00081">
    <property type="entry name" value="GDHRDH"/>
</dbReference>
<reference evidence="3" key="1">
    <citation type="submission" date="2020-10" db="EMBL/GenBank/DDBJ databases">
        <authorList>
            <person name="Gilroy R."/>
        </authorList>
    </citation>
    <scope>NUCLEOTIDE SEQUENCE</scope>
    <source>
        <strain evidence="3">CHK195-11698</strain>
    </source>
</reference>
<sequence>MIKKVLPDMRQQHAGAIINISSLGALTCGMGAGYDSASKGALEKLSESLRKEVEPLGIKVMVVEPGLFGPVFELPMSKARRH</sequence>
<proteinExistence type="inferred from homology"/>
<dbReference type="PANTHER" id="PTHR43976">
    <property type="entry name" value="SHORT CHAIN DEHYDROGENASE"/>
    <property type="match status" value="1"/>
</dbReference>
<dbReference type="Gene3D" id="3.40.50.720">
    <property type="entry name" value="NAD(P)-binding Rossmann-like Domain"/>
    <property type="match status" value="1"/>
</dbReference>
<dbReference type="AlphaFoldDB" id="A0A9D1KYU6"/>
<comment type="similarity">
    <text evidence="1">Belongs to the short-chain dehydrogenases/reductases (SDR) family.</text>
</comment>
<dbReference type="Pfam" id="PF00106">
    <property type="entry name" value="adh_short"/>
    <property type="match status" value="1"/>
</dbReference>
<protein>
    <submittedName>
        <fullName evidence="3">SDR family NAD(P)-dependent oxidoreductase</fullName>
    </submittedName>
</protein>
<name>A0A9D1KYU6_9FIRM</name>
<evidence type="ECO:0000313" key="4">
    <source>
        <dbReference type="Proteomes" id="UP000824175"/>
    </source>
</evidence>
<dbReference type="InterPro" id="IPR051911">
    <property type="entry name" value="SDR_oxidoreductase"/>
</dbReference>